<dbReference type="GeneID" id="116656682"/>
<keyword evidence="4" id="KW-1185">Reference proteome</keyword>
<gene>
    <name evidence="5" type="primary">LOC116656682</name>
</gene>
<dbReference type="PROSITE" id="PS50085">
    <property type="entry name" value="RAPGAP"/>
    <property type="match status" value="1"/>
</dbReference>
<reference evidence="5" key="1">
    <citation type="submission" date="2025-08" db="UniProtKB">
        <authorList>
            <consortium name="RefSeq"/>
        </authorList>
    </citation>
    <scope>IDENTIFICATION</scope>
    <source>
        <tissue evidence="5">Ear skin</tissue>
    </source>
</reference>
<sequence>MTHGQTGVESLYTVFRDRETVFPVSTKLPSTEGDTQQLQRKRHIGNDIVAIIFQEENTPFVPDMIASNFLHAYIVVQAENLGMETPSYKVAVTAREYVPAFGPPLPSPRFPEDWTRAALLDNLHDELHAHTQAMLGLGPEEDKFESGGHGGFLESFKMKDTFYTHSDPRMDHVYEQSFSLHQEEGNLETHTAISQPVS</sequence>
<evidence type="ECO:0000313" key="5">
    <source>
        <dbReference type="RefSeq" id="XP_032313683.1"/>
    </source>
</evidence>
<name>A0A8B8R6R9_CAMFR</name>
<evidence type="ECO:0000259" key="3">
    <source>
        <dbReference type="PROSITE" id="PS50085"/>
    </source>
</evidence>
<dbReference type="InterPro" id="IPR000331">
    <property type="entry name" value="Rap/Ran_GAP_dom"/>
</dbReference>
<dbReference type="PANTHER" id="PTHR15711">
    <property type="entry name" value="RAP GTPASE-ACTIVATING PROTEIN"/>
    <property type="match status" value="1"/>
</dbReference>
<evidence type="ECO:0000313" key="4">
    <source>
        <dbReference type="Proteomes" id="UP000694856"/>
    </source>
</evidence>
<organism evidence="4 5">
    <name type="scientific">Camelus ferus</name>
    <name type="common">Wild bactrian camel</name>
    <name type="synonym">Camelus bactrianus ferus</name>
    <dbReference type="NCBI Taxonomy" id="419612"/>
    <lineage>
        <taxon>Eukaryota</taxon>
        <taxon>Metazoa</taxon>
        <taxon>Chordata</taxon>
        <taxon>Craniata</taxon>
        <taxon>Vertebrata</taxon>
        <taxon>Euteleostomi</taxon>
        <taxon>Mammalia</taxon>
        <taxon>Eutheria</taxon>
        <taxon>Laurasiatheria</taxon>
        <taxon>Artiodactyla</taxon>
        <taxon>Tylopoda</taxon>
        <taxon>Camelidae</taxon>
        <taxon>Camelus</taxon>
    </lineage>
</organism>
<evidence type="ECO:0000256" key="1">
    <source>
        <dbReference type="ARBA" id="ARBA00022468"/>
    </source>
</evidence>
<dbReference type="InterPro" id="IPR035974">
    <property type="entry name" value="Rap/Ran-GAP_sf"/>
</dbReference>
<dbReference type="AlphaFoldDB" id="A0A8B8R6R9"/>
<evidence type="ECO:0000256" key="2">
    <source>
        <dbReference type="PROSITE-ProRule" id="PRU00165"/>
    </source>
</evidence>
<protein>
    <submittedName>
        <fullName evidence="5">Rap1 GTPase-activating protein 2-like isoform X2</fullName>
    </submittedName>
</protein>
<dbReference type="SUPFAM" id="SSF111347">
    <property type="entry name" value="Rap/Ran-GAP"/>
    <property type="match status" value="1"/>
</dbReference>
<dbReference type="Pfam" id="PF02145">
    <property type="entry name" value="Rap_GAP"/>
    <property type="match status" value="1"/>
</dbReference>
<accession>A0A8B8R6R9</accession>
<dbReference type="GO" id="GO:0051056">
    <property type="term" value="P:regulation of small GTPase mediated signal transduction"/>
    <property type="evidence" value="ECO:0007669"/>
    <property type="project" value="InterPro"/>
</dbReference>
<dbReference type="Gene3D" id="3.40.50.11210">
    <property type="entry name" value="Rap/Ran-GAP"/>
    <property type="match status" value="1"/>
</dbReference>
<dbReference type="GO" id="GO:0005096">
    <property type="term" value="F:GTPase activator activity"/>
    <property type="evidence" value="ECO:0007669"/>
    <property type="project" value="UniProtKB-UniRule"/>
</dbReference>
<dbReference type="GO" id="GO:0005737">
    <property type="term" value="C:cytoplasm"/>
    <property type="evidence" value="ECO:0007669"/>
    <property type="project" value="TreeGrafter"/>
</dbReference>
<dbReference type="Proteomes" id="UP000694856">
    <property type="component" value="Chromosome 16"/>
</dbReference>
<feature type="domain" description="Rap-GAP" evidence="3">
    <location>
        <begin position="1"/>
        <end position="156"/>
    </location>
</feature>
<dbReference type="PANTHER" id="PTHR15711:SF17">
    <property type="entry name" value="RAP1 GTPASE-ACTIVATING PROTEIN 2"/>
    <property type="match status" value="1"/>
</dbReference>
<dbReference type="InterPro" id="IPR050989">
    <property type="entry name" value="Rap1_Ran_GAP"/>
</dbReference>
<dbReference type="RefSeq" id="XP_032313683.1">
    <property type="nucleotide sequence ID" value="XM_032457792.1"/>
</dbReference>
<proteinExistence type="predicted"/>
<dbReference type="GO" id="GO:0005886">
    <property type="term" value="C:plasma membrane"/>
    <property type="evidence" value="ECO:0007669"/>
    <property type="project" value="TreeGrafter"/>
</dbReference>
<keyword evidence="1 2" id="KW-0343">GTPase activation</keyword>